<evidence type="ECO:0000313" key="7">
    <source>
        <dbReference type="Proteomes" id="UP000232631"/>
    </source>
</evidence>
<keyword evidence="1" id="KW-0597">Phosphoprotein</keyword>
<dbReference type="KEGG" id="msub:BK009_03800"/>
<dbReference type="AlphaFoldDB" id="A0A2H4VP44"/>
<dbReference type="PANTHER" id="PTHR33397">
    <property type="entry name" value="UPF0331 PROTEIN YUTE"/>
    <property type="match status" value="1"/>
</dbReference>
<dbReference type="Proteomes" id="UP000232631">
    <property type="component" value="Chromosome"/>
</dbReference>
<evidence type="ECO:0008006" key="8">
    <source>
        <dbReference type="Google" id="ProtNLM"/>
    </source>
</evidence>
<dbReference type="InterPro" id="IPR052379">
    <property type="entry name" value="Type_VII_TA_RNase"/>
</dbReference>
<evidence type="ECO:0000256" key="3">
    <source>
        <dbReference type="ARBA" id="ARBA00022722"/>
    </source>
</evidence>
<evidence type="ECO:0000313" key="6">
    <source>
        <dbReference type="EMBL" id="AUB59874.1"/>
    </source>
</evidence>
<dbReference type="EMBL" id="CP017768">
    <property type="protein sequence ID" value="AUB59874.1"/>
    <property type="molecule type" value="Genomic_DNA"/>
</dbReference>
<evidence type="ECO:0000256" key="1">
    <source>
        <dbReference type="ARBA" id="ARBA00022553"/>
    </source>
</evidence>
<dbReference type="InterPro" id="IPR008201">
    <property type="entry name" value="HepT-like"/>
</dbReference>
<dbReference type="GO" id="GO:0004540">
    <property type="term" value="F:RNA nuclease activity"/>
    <property type="evidence" value="ECO:0007669"/>
    <property type="project" value="InterPro"/>
</dbReference>
<dbReference type="NCBIfam" id="NF047751">
    <property type="entry name" value="HepT_toxin"/>
    <property type="match status" value="1"/>
</dbReference>
<name>A0A2H4VP44_9EURY</name>
<reference evidence="6 7" key="1">
    <citation type="submission" date="2016-10" db="EMBL/GenBank/DDBJ databases">
        <title>Comparative genomics between deep and shallow subseafloor isolates.</title>
        <authorList>
            <person name="Ishii S."/>
            <person name="Miller J.R."/>
            <person name="Sutton G."/>
            <person name="Suzuki S."/>
            <person name="Methe B."/>
            <person name="Inagaki F."/>
            <person name="Imachi H."/>
        </authorList>
    </citation>
    <scope>NUCLEOTIDE SEQUENCE [LARGE SCALE GENOMIC DNA]</scope>
    <source>
        <strain evidence="6 7">A8p</strain>
    </source>
</reference>
<keyword evidence="3" id="KW-0540">Nuclease</keyword>
<sequence>MKTREKVARKIKNMQRYVKFLREHSASEDDLLKDYLLKSAIERNLQLAIESSLDIGEVIISSANLDKPEDYPSIILILGKNGVIPMDFAQEFQEAAKLRNILVHMYTDVDPTVIARILEKNLDDFDEYARYIAIYLESEHE</sequence>
<evidence type="ECO:0000256" key="5">
    <source>
        <dbReference type="ARBA" id="ARBA00024207"/>
    </source>
</evidence>
<evidence type="ECO:0000256" key="2">
    <source>
        <dbReference type="ARBA" id="ARBA00022649"/>
    </source>
</evidence>
<dbReference type="PANTHER" id="PTHR33397:SF5">
    <property type="entry name" value="RNASE YUTE-RELATED"/>
    <property type="match status" value="1"/>
</dbReference>
<comment type="similarity">
    <text evidence="5">Belongs to the HepT RNase toxin family.</text>
</comment>
<evidence type="ECO:0000256" key="4">
    <source>
        <dbReference type="ARBA" id="ARBA00022801"/>
    </source>
</evidence>
<keyword evidence="4" id="KW-0378">Hydrolase</keyword>
<proteinExistence type="inferred from homology"/>
<organism evidence="6 7">
    <name type="scientific">Methanobacterium subterraneum</name>
    <dbReference type="NCBI Taxonomy" id="59277"/>
    <lineage>
        <taxon>Archaea</taxon>
        <taxon>Methanobacteriati</taxon>
        <taxon>Methanobacteriota</taxon>
        <taxon>Methanomada group</taxon>
        <taxon>Methanobacteria</taxon>
        <taxon>Methanobacteriales</taxon>
        <taxon>Methanobacteriaceae</taxon>
        <taxon>Methanobacterium</taxon>
    </lineage>
</organism>
<dbReference type="Gene3D" id="1.20.120.580">
    <property type="entry name" value="bsu32300-like"/>
    <property type="match status" value="1"/>
</dbReference>
<keyword evidence="2" id="KW-1277">Toxin-antitoxin system</keyword>
<gene>
    <name evidence="6" type="ORF">BK009_03800</name>
</gene>
<dbReference type="GO" id="GO:0016787">
    <property type="term" value="F:hydrolase activity"/>
    <property type="evidence" value="ECO:0007669"/>
    <property type="project" value="UniProtKB-KW"/>
</dbReference>
<dbReference type="GeneID" id="35124622"/>
<keyword evidence="7" id="KW-1185">Reference proteome</keyword>
<dbReference type="RefSeq" id="WP_100907811.1">
    <property type="nucleotide sequence ID" value="NZ_CP017768.1"/>
</dbReference>
<accession>A0A2H4VP44</accession>
<protein>
    <recommendedName>
        <fullName evidence="8">DUF86 domain-containing protein</fullName>
    </recommendedName>
</protein>
<dbReference type="InterPro" id="IPR037038">
    <property type="entry name" value="HepT-like_sf"/>
</dbReference>
<dbReference type="GO" id="GO:0110001">
    <property type="term" value="C:toxin-antitoxin complex"/>
    <property type="evidence" value="ECO:0007669"/>
    <property type="project" value="InterPro"/>
</dbReference>
<dbReference type="Pfam" id="PF01934">
    <property type="entry name" value="HepT-like"/>
    <property type="match status" value="1"/>
</dbReference>